<dbReference type="Proteomes" id="UP000828941">
    <property type="component" value="Chromosome 13"/>
</dbReference>
<proteinExistence type="predicted"/>
<evidence type="ECO:0000313" key="2">
    <source>
        <dbReference type="Proteomes" id="UP000828941"/>
    </source>
</evidence>
<organism evidence="1 2">
    <name type="scientific">Bauhinia variegata</name>
    <name type="common">Purple orchid tree</name>
    <name type="synonym">Phanera variegata</name>
    <dbReference type="NCBI Taxonomy" id="167791"/>
    <lineage>
        <taxon>Eukaryota</taxon>
        <taxon>Viridiplantae</taxon>
        <taxon>Streptophyta</taxon>
        <taxon>Embryophyta</taxon>
        <taxon>Tracheophyta</taxon>
        <taxon>Spermatophyta</taxon>
        <taxon>Magnoliopsida</taxon>
        <taxon>eudicotyledons</taxon>
        <taxon>Gunneridae</taxon>
        <taxon>Pentapetalae</taxon>
        <taxon>rosids</taxon>
        <taxon>fabids</taxon>
        <taxon>Fabales</taxon>
        <taxon>Fabaceae</taxon>
        <taxon>Cercidoideae</taxon>
        <taxon>Cercideae</taxon>
        <taxon>Bauhiniinae</taxon>
        <taxon>Bauhinia</taxon>
    </lineage>
</organism>
<accession>A0ACB9KTV7</accession>
<evidence type="ECO:0000313" key="1">
    <source>
        <dbReference type="EMBL" id="KAI4300756.1"/>
    </source>
</evidence>
<keyword evidence="2" id="KW-1185">Reference proteome</keyword>
<comment type="caution">
    <text evidence="1">The sequence shown here is derived from an EMBL/GenBank/DDBJ whole genome shotgun (WGS) entry which is preliminary data.</text>
</comment>
<gene>
    <name evidence="1" type="ORF">L6164_034094</name>
</gene>
<name>A0ACB9KTV7_BAUVA</name>
<reference evidence="1 2" key="1">
    <citation type="journal article" date="2022" name="DNA Res.">
        <title>Chromosomal-level genome assembly of the orchid tree Bauhinia variegata (Leguminosae; Cercidoideae) supports the allotetraploid origin hypothesis of Bauhinia.</title>
        <authorList>
            <person name="Zhong Y."/>
            <person name="Chen Y."/>
            <person name="Zheng D."/>
            <person name="Pang J."/>
            <person name="Liu Y."/>
            <person name="Luo S."/>
            <person name="Meng S."/>
            <person name="Qian L."/>
            <person name="Wei D."/>
            <person name="Dai S."/>
            <person name="Zhou R."/>
        </authorList>
    </citation>
    <scope>NUCLEOTIDE SEQUENCE [LARGE SCALE GENOMIC DNA]</scope>
    <source>
        <strain evidence="1">BV-YZ2020</strain>
    </source>
</reference>
<protein>
    <submittedName>
        <fullName evidence="1">Uncharacterized protein</fullName>
    </submittedName>
</protein>
<sequence length="233" mass="26348">MDLENIDWDNIDSVFVEDDTYENFDAPKWVDFSASDEIIVDDEDWFCNHDCKHPNTAENFGKPTSNSKVKRLRIATIPEILPFRKRNGRDKRSVAESSSANSEKFSGPNDSGSFHEDSENKNPNFSAPEAYGITNKPKKQTPKPNRMITEHLDGSMEKENPVKPKLRSTFSARNLLGGREVLSQITEFCSELKRIVKIKKGSKKGTASGVSAELKETMIERERIPLLVVKDGR</sequence>
<dbReference type="EMBL" id="CM039438">
    <property type="protein sequence ID" value="KAI4300756.1"/>
    <property type="molecule type" value="Genomic_DNA"/>
</dbReference>